<dbReference type="STRING" id="48709.A0A1D2NLV8"/>
<proteinExistence type="predicted"/>
<evidence type="ECO:0000259" key="2">
    <source>
        <dbReference type="Pfam" id="PF06974"/>
    </source>
</evidence>
<gene>
    <name evidence="3" type="ORF">Ocin01_00492</name>
</gene>
<keyword evidence="1" id="KW-0812">Transmembrane</keyword>
<dbReference type="GO" id="GO:0005886">
    <property type="term" value="C:plasma membrane"/>
    <property type="evidence" value="ECO:0007669"/>
    <property type="project" value="TreeGrafter"/>
</dbReference>
<comment type="caution">
    <text evidence="3">The sequence shown here is derived from an EMBL/GenBank/DDBJ whole genome shotgun (WGS) entry which is preliminary data.</text>
</comment>
<organism evidence="3 4">
    <name type="scientific">Orchesella cincta</name>
    <name type="common">Springtail</name>
    <name type="synonym">Podura cincta</name>
    <dbReference type="NCBI Taxonomy" id="48709"/>
    <lineage>
        <taxon>Eukaryota</taxon>
        <taxon>Metazoa</taxon>
        <taxon>Ecdysozoa</taxon>
        <taxon>Arthropoda</taxon>
        <taxon>Hexapoda</taxon>
        <taxon>Collembola</taxon>
        <taxon>Entomobryomorpha</taxon>
        <taxon>Entomobryoidea</taxon>
        <taxon>Orchesellidae</taxon>
        <taxon>Orchesellinae</taxon>
        <taxon>Orchesella</taxon>
    </lineage>
</organism>
<dbReference type="GO" id="GO:0008374">
    <property type="term" value="F:O-acyltransferase activity"/>
    <property type="evidence" value="ECO:0007669"/>
    <property type="project" value="InterPro"/>
</dbReference>
<keyword evidence="4" id="KW-1185">Reference proteome</keyword>
<dbReference type="EMBL" id="LJIJ01000009">
    <property type="protein sequence ID" value="ODN06199.1"/>
    <property type="molecule type" value="Genomic_DNA"/>
</dbReference>
<feature type="domain" description="O-acyltransferase WSD1 C-terminal" evidence="2">
    <location>
        <begin position="369"/>
        <end position="501"/>
    </location>
</feature>
<dbReference type="InterPro" id="IPR045034">
    <property type="entry name" value="O-acyltransferase_WSD1-like"/>
</dbReference>
<dbReference type="PANTHER" id="PTHR31650">
    <property type="entry name" value="O-ACYLTRANSFERASE (WSD1-LIKE) FAMILY PROTEIN"/>
    <property type="match status" value="1"/>
</dbReference>
<keyword evidence="1" id="KW-1133">Transmembrane helix</keyword>
<dbReference type="OMA" id="ICITSDS"/>
<evidence type="ECO:0000256" key="1">
    <source>
        <dbReference type="SAM" id="Phobius"/>
    </source>
</evidence>
<dbReference type="AlphaFoldDB" id="A0A1D2NLV8"/>
<evidence type="ECO:0000313" key="3">
    <source>
        <dbReference type="EMBL" id="ODN06199.1"/>
    </source>
</evidence>
<dbReference type="GO" id="GO:0019432">
    <property type="term" value="P:triglyceride biosynthetic process"/>
    <property type="evidence" value="ECO:0007669"/>
    <property type="project" value="TreeGrafter"/>
</dbReference>
<dbReference type="PANTHER" id="PTHR31650:SF1">
    <property type="entry name" value="WAX ESTER SYNTHASE_DIACYLGLYCEROL ACYLTRANSFERASE 4-RELATED"/>
    <property type="match status" value="1"/>
</dbReference>
<dbReference type="Proteomes" id="UP000094527">
    <property type="component" value="Unassembled WGS sequence"/>
</dbReference>
<reference evidence="3 4" key="1">
    <citation type="journal article" date="2016" name="Genome Biol. Evol.">
        <title>Gene Family Evolution Reflects Adaptation to Soil Environmental Stressors in the Genome of the Collembolan Orchesella cincta.</title>
        <authorList>
            <person name="Faddeeva-Vakhrusheva A."/>
            <person name="Derks M.F."/>
            <person name="Anvar S.Y."/>
            <person name="Agamennone V."/>
            <person name="Suring W."/>
            <person name="Smit S."/>
            <person name="van Straalen N.M."/>
            <person name="Roelofs D."/>
        </authorList>
    </citation>
    <scope>NUCLEOTIDE SEQUENCE [LARGE SCALE GENOMIC DNA]</scope>
    <source>
        <tissue evidence="3">Mixed pool</tissue>
    </source>
</reference>
<accession>A0A1D2NLV8</accession>
<name>A0A1D2NLV8_ORCCI</name>
<evidence type="ECO:0000313" key="4">
    <source>
        <dbReference type="Proteomes" id="UP000094527"/>
    </source>
</evidence>
<keyword evidence="1" id="KW-0472">Membrane</keyword>
<feature type="transmembrane region" description="Helical" evidence="1">
    <location>
        <begin position="12"/>
        <end position="42"/>
    </location>
</feature>
<sequence>MTFFKLYFRELLRISVAVAILPIFWPVAVVSVILLLSVRYLIQKVLNIFYGKNVYCLVSSGSDGLFGHKTTGNSALIHAFTVLKGQPDLESVRERYKTHVFPYTDPKTGRHNIYDKIKWNLTSKLGFHCWHNKSSSFNLSRHVRYLGGIRPNEVFTEDKLMTLLGKMMSQRQVGDGNQSEYKDMPQWEHLIIPNYRLNHESPDSRPNHFVSIYRVHHAYMDGASFAIFMDSVLSDKPLRYCMDPMKPFPGMTLWRNAWIHFKALTVGPLDFILTLKASILDDSPLILRKYSHKKFVDWSKPIDLDLVKEIKNCSGASIASILVSAITGALRNLQETLAIKQNLKSIVIPETISMGNMVVMLPYPTREMQNHFTTFSVPYPLAEENMIKRLRSSDQIGRSYLGSSEPWFHFYVMKFSALCPKLVQDILMELPAAPLVFSNIPGIKEPFQIFDRQLVDVGAWLPLFKAYGMAISTYSYCNKLRICITSDSKLFETQAQLKSFIRDIETGLHDLAKYHGIEQFKNREEMSASIIANSFSDKLSFRRLSTARSIANG</sequence>
<dbReference type="InterPro" id="IPR009721">
    <property type="entry name" value="O-acyltransferase_WSD1_C"/>
</dbReference>
<dbReference type="OrthoDB" id="619536at2759"/>
<dbReference type="Pfam" id="PF06974">
    <property type="entry name" value="WS_DGAT_C"/>
    <property type="match status" value="1"/>
</dbReference>
<protein>
    <recommendedName>
        <fullName evidence="2">O-acyltransferase WSD1 C-terminal domain-containing protein</fullName>
    </recommendedName>
</protein>